<dbReference type="OrthoDB" id="9786516at2"/>
<gene>
    <name evidence="4" type="ORF">BHK98_11285</name>
</gene>
<dbReference type="Proteomes" id="UP000187404">
    <property type="component" value="Unassembled WGS sequence"/>
</dbReference>
<accession>A0A1Q9JK52</accession>
<dbReference type="NCBIfam" id="TIGR01554">
    <property type="entry name" value="major_cap_HK97"/>
    <property type="match status" value="1"/>
</dbReference>
<reference evidence="4 5" key="1">
    <citation type="journal article" date="2016" name="Appl. Environ. Microbiol.">
        <title>Function and Phylogeny of Bacterial Butyryl Coenzyme A:Acetate Transferases and Their Diversity in the Proximal Colon of Swine.</title>
        <authorList>
            <person name="Trachsel J."/>
            <person name="Bayles D.O."/>
            <person name="Looft T."/>
            <person name="Levine U.Y."/>
            <person name="Allen H.K."/>
        </authorList>
    </citation>
    <scope>NUCLEOTIDE SEQUENCE [LARGE SCALE GENOMIC DNA]</scope>
    <source>
        <strain evidence="4 5">68-3-10</strain>
    </source>
</reference>
<dbReference type="STRING" id="1261640.BHK98_11285"/>
<dbReference type="SUPFAM" id="SSF56563">
    <property type="entry name" value="Major capsid protein gp5"/>
    <property type="match status" value="1"/>
</dbReference>
<feature type="region of interest" description="Disordered" evidence="2">
    <location>
        <begin position="67"/>
        <end position="92"/>
    </location>
</feature>
<comment type="subcellular location">
    <subcellularLocation>
        <location evidence="1">Virion</location>
    </subcellularLocation>
</comment>
<dbReference type="RefSeq" id="WP_075714346.1">
    <property type="nucleotide sequence ID" value="NZ_MJIE01000001.1"/>
</dbReference>
<keyword evidence="5" id="KW-1185">Reference proteome</keyword>
<dbReference type="Gene3D" id="3.30.2400.10">
    <property type="entry name" value="Major capsid protein gp5"/>
    <property type="match status" value="1"/>
</dbReference>
<organism evidence="4 5">
    <name type="scientific">Hornefia porci</name>
    <dbReference type="NCBI Taxonomy" id="2652292"/>
    <lineage>
        <taxon>Bacteria</taxon>
        <taxon>Bacillati</taxon>
        <taxon>Bacillota</taxon>
        <taxon>Clostridia</taxon>
        <taxon>Peptostreptococcales</taxon>
        <taxon>Anaerovoracaceae</taxon>
        <taxon>Hornefia</taxon>
    </lineage>
</organism>
<evidence type="ECO:0000256" key="1">
    <source>
        <dbReference type="ARBA" id="ARBA00004328"/>
    </source>
</evidence>
<sequence length="411" mass="44644">MTQIMELMDKRAKAWEAAKAFLNSHSQNGGMVSAEDAATYDKMEKEVTDLTKDIERLQRQEQIDKMMSAPTSTPLTGKPGVKDEPEDKPGRASAAYKKAFWDNIRHPGNPAIRDVLEEGTDANGGYLVPIEFEHTLVQALNENNIMRTIGCKVITTQNERKIPVANGHTQAVWTAENGAYTESNPTFAQTSIDAFKLTDLIKVSDELLSDSFFDIEGYISEEFGRAFGEAEEDAFINGAVQTGQTAIDRPTGLFIPSAAGGAPSGVTAASATAITADELISLVYSLKAPYRSKAKFLMNDATVAAIRKLKDLNGVYVWQPALTAGEPDRLLGYPLYTSPKVPTMAAGARAIAFGDFSCYWIADRAGRTIKRLNELYATNGQVGFTCTERVDGKLILSEGIKILDMKATSGS</sequence>
<evidence type="ECO:0000259" key="3">
    <source>
        <dbReference type="Pfam" id="PF05065"/>
    </source>
</evidence>
<dbReference type="Pfam" id="PF05065">
    <property type="entry name" value="Phage_capsid"/>
    <property type="match status" value="1"/>
</dbReference>
<feature type="domain" description="Phage capsid-like C-terminal" evidence="3">
    <location>
        <begin position="124"/>
        <end position="404"/>
    </location>
</feature>
<protein>
    <submittedName>
        <fullName evidence="4">Capsid protein</fullName>
    </submittedName>
</protein>
<name>A0A1Q9JK52_9FIRM</name>
<dbReference type="EMBL" id="MJIE01000001">
    <property type="protein sequence ID" value="OLR56598.1"/>
    <property type="molecule type" value="Genomic_DNA"/>
</dbReference>
<dbReference type="InterPro" id="IPR024455">
    <property type="entry name" value="Phage_capsid"/>
</dbReference>
<dbReference type="InterPro" id="IPR054612">
    <property type="entry name" value="Phage_capsid-like_C"/>
</dbReference>
<evidence type="ECO:0000256" key="2">
    <source>
        <dbReference type="SAM" id="MobiDB-lite"/>
    </source>
</evidence>
<evidence type="ECO:0000313" key="5">
    <source>
        <dbReference type="Proteomes" id="UP000187404"/>
    </source>
</evidence>
<feature type="compositionally biased region" description="Basic and acidic residues" evidence="2">
    <location>
        <begin position="80"/>
        <end position="90"/>
    </location>
</feature>
<dbReference type="Gene3D" id="3.30.2320.10">
    <property type="entry name" value="hypothetical protein PF0899 domain"/>
    <property type="match status" value="1"/>
</dbReference>
<comment type="caution">
    <text evidence="4">The sequence shown here is derived from an EMBL/GenBank/DDBJ whole genome shotgun (WGS) entry which is preliminary data.</text>
</comment>
<proteinExistence type="predicted"/>
<dbReference type="AlphaFoldDB" id="A0A1Q9JK52"/>
<evidence type="ECO:0000313" key="4">
    <source>
        <dbReference type="EMBL" id="OLR56598.1"/>
    </source>
</evidence>